<organism evidence="5 6">
    <name type="scientific">Corynebacterium poyangense</name>
    <dbReference type="NCBI Taxonomy" id="2684405"/>
    <lineage>
        <taxon>Bacteria</taxon>
        <taxon>Bacillati</taxon>
        <taxon>Actinomycetota</taxon>
        <taxon>Actinomycetes</taxon>
        <taxon>Mycobacteriales</taxon>
        <taxon>Corynebacteriaceae</taxon>
        <taxon>Corynebacterium</taxon>
    </lineage>
</organism>
<dbReference type="InterPro" id="IPR051265">
    <property type="entry name" value="HIBADH-related_NP60_sf"/>
</dbReference>
<keyword evidence="2" id="KW-0560">Oxidoreductase</keyword>
<sequence length="278" mass="29397">MKIAFLGTGRMGTELARHLLPNHEVTVWNRTPSRTRTLTDLGAQAADSPQAAVAEATIIISSLFGPDTVRDVIISPQLIPAGVTWVDTTTVSPADAEEFAAAVDSYVHAPVVGTLGPARKGMLGVYVGTSDPARRNQVLEIVSPWADPQRLKGVDSAAKAAAAKLLANLALAISAEGLREALDLGSSFHLTDSEILTMLDSTGLAFISIMKAPFVLGERSTEGGDFSTNAIAKDARLMVQSSKHELPALEAALRSLSEQQKAGRGEDDFSAMICHRRG</sequence>
<evidence type="ECO:0000313" key="6">
    <source>
        <dbReference type="Proteomes" id="UP000516320"/>
    </source>
</evidence>
<dbReference type="Proteomes" id="UP000516320">
    <property type="component" value="Chromosome"/>
</dbReference>
<dbReference type="EMBL" id="CP046884">
    <property type="protein sequence ID" value="QNQ89533.1"/>
    <property type="molecule type" value="Genomic_DNA"/>
</dbReference>
<evidence type="ECO:0000259" key="4">
    <source>
        <dbReference type="Pfam" id="PF03446"/>
    </source>
</evidence>
<feature type="domain" description="6-phosphogluconate dehydrogenase NADP-binding" evidence="4">
    <location>
        <begin position="2"/>
        <end position="134"/>
    </location>
</feature>
<dbReference type="PANTHER" id="PTHR43580:SF2">
    <property type="entry name" value="CYTOKINE-LIKE NUCLEAR FACTOR N-PAC"/>
    <property type="match status" value="1"/>
</dbReference>
<dbReference type="Gene3D" id="1.10.1040.10">
    <property type="entry name" value="N-(1-d-carboxylethyl)-l-norvaline Dehydrogenase, domain 2"/>
    <property type="match status" value="1"/>
</dbReference>
<feature type="active site" evidence="3">
    <location>
        <position position="164"/>
    </location>
</feature>
<reference evidence="5 6" key="1">
    <citation type="submission" date="2019-12" db="EMBL/GenBank/DDBJ databases">
        <title>Corynebacterium sp. nov., isolated from feces of the Anser Albifrons in China.</title>
        <authorList>
            <person name="Liu Q."/>
        </authorList>
    </citation>
    <scope>NUCLEOTIDE SEQUENCE [LARGE SCALE GENOMIC DNA]</scope>
    <source>
        <strain evidence="5 6">4H37-19</strain>
    </source>
</reference>
<dbReference type="InterPro" id="IPR015815">
    <property type="entry name" value="HIBADH-related"/>
</dbReference>
<dbReference type="Gene3D" id="3.40.50.720">
    <property type="entry name" value="NAD(P)-binding Rossmann-like Domain"/>
    <property type="match status" value="1"/>
</dbReference>
<evidence type="ECO:0000313" key="5">
    <source>
        <dbReference type="EMBL" id="QNQ89533.1"/>
    </source>
</evidence>
<gene>
    <name evidence="5" type="ORF">GP475_01950</name>
</gene>
<dbReference type="KEGG" id="cpoy:GP475_01950"/>
<dbReference type="PIRSF" id="PIRSF000103">
    <property type="entry name" value="HIBADH"/>
    <property type="match status" value="1"/>
</dbReference>
<keyword evidence="6" id="KW-1185">Reference proteome</keyword>
<dbReference type="AlphaFoldDB" id="A0A7H0SLV8"/>
<dbReference type="SUPFAM" id="SSF48179">
    <property type="entry name" value="6-phosphogluconate dehydrogenase C-terminal domain-like"/>
    <property type="match status" value="1"/>
</dbReference>
<accession>A0A7H0SLV8</accession>
<protein>
    <submittedName>
        <fullName evidence="5">NAD(P)-dependent oxidoreductase</fullName>
    </submittedName>
</protein>
<dbReference type="GO" id="GO:0016491">
    <property type="term" value="F:oxidoreductase activity"/>
    <property type="evidence" value="ECO:0007669"/>
    <property type="project" value="UniProtKB-KW"/>
</dbReference>
<name>A0A7H0SLV8_9CORY</name>
<dbReference type="InterPro" id="IPR006115">
    <property type="entry name" value="6PGDH_NADP-bd"/>
</dbReference>
<dbReference type="Pfam" id="PF03446">
    <property type="entry name" value="NAD_binding_2"/>
    <property type="match status" value="1"/>
</dbReference>
<dbReference type="SUPFAM" id="SSF51735">
    <property type="entry name" value="NAD(P)-binding Rossmann-fold domains"/>
    <property type="match status" value="1"/>
</dbReference>
<evidence type="ECO:0000256" key="2">
    <source>
        <dbReference type="ARBA" id="ARBA00023002"/>
    </source>
</evidence>
<comment type="similarity">
    <text evidence="1">Belongs to the HIBADH-related family.</text>
</comment>
<evidence type="ECO:0000256" key="1">
    <source>
        <dbReference type="ARBA" id="ARBA00009080"/>
    </source>
</evidence>
<dbReference type="InterPro" id="IPR036291">
    <property type="entry name" value="NAD(P)-bd_dom_sf"/>
</dbReference>
<evidence type="ECO:0000256" key="3">
    <source>
        <dbReference type="PIRSR" id="PIRSR000103-1"/>
    </source>
</evidence>
<dbReference type="InterPro" id="IPR008927">
    <property type="entry name" value="6-PGluconate_DH-like_C_sf"/>
</dbReference>
<dbReference type="PANTHER" id="PTHR43580">
    <property type="entry name" value="OXIDOREDUCTASE GLYR1-RELATED"/>
    <property type="match status" value="1"/>
</dbReference>
<dbReference type="InterPro" id="IPR013328">
    <property type="entry name" value="6PGD_dom2"/>
</dbReference>
<dbReference type="GO" id="GO:0050661">
    <property type="term" value="F:NADP binding"/>
    <property type="evidence" value="ECO:0007669"/>
    <property type="project" value="InterPro"/>
</dbReference>
<proteinExistence type="inferred from homology"/>